<reference evidence="1 2" key="1">
    <citation type="submission" date="2014-02" db="EMBL/GenBank/DDBJ databases">
        <title>Transposable element dynamics among asymbiotic and ectomycorrhizal Amanita fungi.</title>
        <authorList>
            <consortium name="DOE Joint Genome Institute"/>
            <person name="Hess J."/>
            <person name="Skrede I."/>
            <person name="Wolfe B."/>
            <person name="LaButti K."/>
            <person name="Ohm R.A."/>
            <person name="Grigoriev I.V."/>
            <person name="Pringle A."/>
        </authorList>
    </citation>
    <scope>NUCLEOTIDE SEQUENCE [LARGE SCALE GENOMIC DNA]</scope>
    <source>
        <strain evidence="1 2">SKay4041</strain>
    </source>
</reference>
<proteinExistence type="predicted"/>
<dbReference type="OrthoDB" id="3132318at2759"/>
<dbReference type="AlphaFoldDB" id="A0A2A9NQR4"/>
<gene>
    <name evidence="1" type="ORF">AMATHDRAFT_79151</name>
</gene>
<dbReference type="EMBL" id="KZ301974">
    <property type="protein sequence ID" value="PFH53315.1"/>
    <property type="molecule type" value="Genomic_DNA"/>
</dbReference>
<evidence type="ECO:0000313" key="1">
    <source>
        <dbReference type="EMBL" id="PFH53315.1"/>
    </source>
</evidence>
<evidence type="ECO:0000313" key="2">
    <source>
        <dbReference type="Proteomes" id="UP000242287"/>
    </source>
</evidence>
<keyword evidence="2" id="KW-1185">Reference proteome</keyword>
<organism evidence="1 2">
    <name type="scientific">Amanita thiersii Skay4041</name>
    <dbReference type="NCBI Taxonomy" id="703135"/>
    <lineage>
        <taxon>Eukaryota</taxon>
        <taxon>Fungi</taxon>
        <taxon>Dikarya</taxon>
        <taxon>Basidiomycota</taxon>
        <taxon>Agaricomycotina</taxon>
        <taxon>Agaricomycetes</taxon>
        <taxon>Agaricomycetidae</taxon>
        <taxon>Agaricales</taxon>
        <taxon>Pluteineae</taxon>
        <taxon>Amanitaceae</taxon>
        <taxon>Amanita</taxon>
    </lineage>
</organism>
<protein>
    <submittedName>
        <fullName evidence="1">Uncharacterized protein</fullName>
    </submittedName>
</protein>
<sequence length="83" mass="9407">MCQQVAQGTRWSKCGHFQRHLVVAIMDCNSRMCEKSYQHPRGCRSRDCLKCFGTEVQDDVDTVDEFCYACRAAQARAAGVKLT</sequence>
<name>A0A2A9NQR4_9AGAR</name>
<accession>A0A2A9NQR4</accession>
<dbReference type="Proteomes" id="UP000242287">
    <property type="component" value="Unassembled WGS sequence"/>
</dbReference>